<feature type="domain" description="Glycosyltransferase GT-D fold" evidence="1">
    <location>
        <begin position="94"/>
        <end position="285"/>
    </location>
</feature>
<evidence type="ECO:0000313" key="2">
    <source>
        <dbReference type="EMBL" id="CEA07603.1"/>
    </source>
</evidence>
<proteinExistence type="predicted"/>
<organism evidence="2">
    <name type="scientific">Arthrobacter saudimassiliensis</name>
    <dbReference type="NCBI Taxonomy" id="1461584"/>
    <lineage>
        <taxon>Bacteria</taxon>
        <taxon>Bacillati</taxon>
        <taxon>Actinomycetota</taxon>
        <taxon>Actinomycetes</taxon>
        <taxon>Micrococcales</taxon>
        <taxon>Micrococcaceae</taxon>
        <taxon>Arthrobacter</taxon>
    </lineage>
</organism>
<accession>A0A078MJS4</accession>
<dbReference type="AlphaFoldDB" id="A0A078MJS4"/>
<name>A0A078MJS4_9MICC</name>
<gene>
    <name evidence="2" type="ORF">BN1051_00923</name>
</gene>
<dbReference type="PATRIC" id="fig|1461584.3.peg.914"/>
<dbReference type="EMBL" id="LN483070">
    <property type="protein sequence ID" value="CEA07603.1"/>
    <property type="molecule type" value="Genomic_DNA"/>
</dbReference>
<protein>
    <recommendedName>
        <fullName evidence="1">Glycosyltransferase GT-D fold domain-containing protein</fullName>
    </recommendedName>
</protein>
<dbReference type="InterPro" id="IPR014869">
    <property type="entry name" value="GT-D"/>
</dbReference>
<sequence length="306" mass="33813">MHKMGEPLTDLNTAILEQLMKQNELLQALVAQGKTQASATNVALWHTRQTTQHNYAIRSNALRPLMSEVKAFTEQHQLGLLASVYKVSEDRLSFARFGDGELRLMLRETFSLGFQKNSPALAKALRDVYTSEDPNVLIGFPEPNRDIHWQGVWAEIWDDLKAITRKRTYGSAQVTRPSFFQFTGTEGVNAWRKIWDKRSAVVITGKGSRFDLIPELFDNLNSHTFLYSTPTNAFEDMGRVLGQIGGTGADIALISLGPTGTLMAAALAKRGIQAIDLGHISASYQHAFNGGAWPESTPASRAGSHL</sequence>
<dbReference type="Pfam" id="PF08759">
    <property type="entry name" value="GT-D"/>
    <property type="match status" value="1"/>
</dbReference>
<reference evidence="2" key="1">
    <citation type="submission" date="2014-07" db="EMBL/GenBank/DDBJ databases">
        <authorList>
            <person name="Urmite Genomes Urmite Genomes"/>
        </authorList>
    </citation>
    <scope>NUCLEOTIDE SEQUENCE</scope>
    <source>
        <strain evidence="2">11W110_air</strain>
    </source>
</reference>
<evidence type="ECO:0000259" key="1">
    <source>
        <dbReference type="Pfam" id="PF08759"/>
    </source>
</evidence>